<dbReference type="InterPro" id="IPR047801">
    <property type="entry name" value="Peptidase_C45"/>
</dbReference>
<sequence>MVPGVETDNPARPLDAPYAPRPGGQGDVPGALAPAPFLKLAGDPFELGRQHGAARAAALHAFLDDGLARMNHLLDNRISTAALLPMISAFRTEIEAATPDLAEEIRGLAEGAGISHPEALLLQMRREIVGYRSTSRPQGDCTTYARVAKNPPNTVLAQTVDLNGNLDDQAGVLSVRKAGARREVLVLSFGGLLGYLGMNSDGLAVGINLVLGGKWRAGIPPYLAVRHVLDSAGSVAEGLEVLRGLKLASSRSLMLCDRRGAAYAEFLDGRMQVVEGGRLLHTNHFLHREFMPFDELNVFAKNGSLRRLEACGVRLNALPETASPQDHLDLLSTPPIFVPDNGDIRRERTVAVAVMRPAHGDMHLLGSRTAVAPQVFRVDAAGGEGA</sequence>
<feature type="region of interest" description="Disordered" evidence="1">
    <location>
        <begin position="1"/>
        <end position="30"/>
    </location>
</feature>
<dbReference type="EMBL" id="JBEZFP010000063">
    <property type="protein sequence ID" value="MEU8136425.1"/>
    <property type="molecule type" value="Genomic_DNA"/>
</dbReference>
<reference evidence="3 4" key="1">
    <citation type="submission" date="2024-06" db="EMBL/GenBank/DDBJ databases">
        <title>The Natural Products Discovery Center: Release of the First 8490 Sequenced Strains for Exploring Actinobacteria Biosynthetic Diversity.</title>
        <authorList>
            <person name="Kalkreuter E."/>
            <person name="Kautsar S.A."/>
            <person name="Yang D."/>
            <person name="Bader C.D."/>
            <person name="Teijaro C.N."/>
            <person name="Fluegel L."/>
            <person name="Davis C.M."/>
            <person name="Simpson J.R."/>
            <person name="Lauterbach L."/>
            <person name="Steele A.D."/>
            <person name="Gui C."/>
            <person name="Meng S."/>
            <person name="Li G."/>
            <person name="Viehrig K."/>
            <person name="Ye F."/>
            <person name="Su P."/>
            <person name="Kiefer A.F."/>
            <person name="Nichols A."/>
            <person name="Cepeda A.J."/>
            <person name="Yan W."/>
            <person name="Fan B."/>
            <person name="Jiang Y."/>
            <person name="Adhikari A."/>
            <person name="Zheng C.-J."/>
            <person name="Schuster L."/>
            <person name="Cowan T.M."/>
            <person name="Smanski M.J."/>
            <person name="Chevrette M.G."/>
            <person name="De Carvalho L.P.S."/>
            <person name="Shen B."/>
        </authorList>
    </citation>
    <scope>NUCLEOTIDE SEQUENCE [LARGE SCALE GENOMIC DNA]</scope>
    <source>
        <strain evidence="3 4">NPDC048946</strain>
    </source>
</reference>
<dbReference type="NCBIfam" id="NF040521">
    <property type="entry name" value="C45_proenzyme"/>
    <property type="match status" value="1"/>
</dbReference>
<dbReference type="PANTHER" id="PTHR34180:SF1">
    <property type="entry name" value="BETA-ALANYL-DOPAMINE_CARCININE HYDROLASE"/>
    <property type="match status" value="1"/>
</dbReference>
<dbReference type="RefSeq" id="WP_358356928.1">
    <property type="nucleotide sequence ID" value="NZ_JBEZFP010000063.1"/>
</dbReference>
<accession>A0ABV3DKY9</accession>
<dbReference type="InterPro" id="IPR047794">
    <property type="entry name" value="C45_proenzyme-like"/>
</dbReference>
<dbReference type="Proteomes" id="UP001551482">
    <property type="component" value="Unassembled WGS sequence"/>
</dbReference>
<name>A0ABV3DKY9_9ACTN</name>
<dbReference type="Gene3D" id="1.10.10.2120">
    <property type="match status" value="1"/>
</dbReference>
<dbReference type="PANTHER" id="PTHR34180">
    <property type="entry name" value="PEPTIDASE C45"/>
    <property type="match status" value="1"/>
</dbReference>
<organism evidence="3 4">
    <name type="scientific">Streptodolium elevatio</name>
    <dbReference type="NCBI Taxonomy" id="3157996"/>
    <lineage>
        <taxon>Bacteria</taxon>
        <taxon>Bacillati</taxon>
        <taxon>Actinomycetota</taxon>
        <taxon>Actinomycetes</taxon>
        <taxon>Kitasatosporales</taxon>
        <taxon>Streptomycetaceae</taxon>
        <taxon>Streptodolium</taxon>
    </lineage>
</organism>
<evidence type="ECO:0000259" key="2">
    <source>
        <dbReference type="Pfam" id="PF03417"/>
    </source>
</evidence>
<gene>
    <name evidence="3" type="ORF">AB0C36_23305</name>
</gene>
<protein>
    <submittedName>
        <fullName evidence="3">C45 family peptidase</fullName>
    </submittedName>
</protein>
<evidence type="ECO:0000313" key="4">
    <source>
        <dbReference type="Proteomes" id="UP001551482"/>
    </source>
</evidence>
<dbReference type="Pfam" id="PF03417">
    <property type="entry name" value="AAT"/>
    <property type="match status" value="1"/>
</dbReference>
<dbReference type="InterPro" id="IPR005079">
    <property type="entry name" value="Peptidase_C45_hydrolase"/>
</dbReference>
<evidence type="ECO:0000313" key="3">
    <source>
        <dbReference type="EMBL" id="MEU8136425.1"/>
    </source>
</evidence>
<evidence type="ECO:0000256" key="1">
    <source>
        <dbReference type="SAM" id="MobiDB-lite"/>
    </source>
</evidence>
<keyword evidence="4" id="KW-1185">Reference proteome</keyword>
<comment type="caution">
    <text evidence="3">The sequence shown here is derived from an EMBL/GenBank/DDBJ whole genome shotgun (WGS) entry which is preliminary data.</text>
</comment>
<proteinExistence type="predicted"/>
<dbReference type="Gene3D" id="3.60.60.10">
    <property type="entry name" value="Penicillin V Acylase, Chain A"/>
    <property type="match status" value="1"/>
</dbReference>
<feature type="domain" description="Peptidase C45 hydrolase" evidence="2">
    <location>
        <begin position="154"/>
        <end position="362"/>
    </location>
</feature>